<gene>
    <name evidence="2" type="ORF">PRECH8_23180</name>
</gene>
<comment type="caution">
    <text evidence="2">The sequence shown here is derived from an EMBL/GenBank/DDBJ whole genome shotgun (WGS) entry which is preliminary data.</text>
</comment>
<feature type="transmembrane region" description="Helical" evidence="1">
    <location>
        <begin position="23"/>
        <end position="44"/>
    </location>
</feature>
<dbReference type="Proteomes" id="UP000654993">
    <property type="component" value="Unassembled WGS sequence"/>
</dbReference>
<evidence type="ECO:0008006" key="4">
    <source>
        <dbReference type="Google" id="ProtNLM"/>
    </source>
</evidence>
<reference evidence="2" key="2">
    <citation type="journal article" date="2021" name="Data Brief">
        <title>Draft genome sequence data of the facultative, thermophilic, xylanolytic bacterium Paenibacillus sp. strain DA-C8.</title>
        <authorList>
            <person name="Chhe C."/>
            <person name="Uke A."/>
            <person name="Baramee S."/>
            <person name="Ungkulpasvich U."/>
            <person name="Tachaapaikoon C."/>
            <person name="Pason P."/>
            <person name="Waeonukul R."/>
            <person name="Ratanakhanokchai K."/>
            <person name="Kosugi A."/>
        </authorList>
    </citation>
    <scope>NUCLEOTIDE SEQUENCE</scope>
    <source>
        <strain evidence="2">DA-C8</strain>
    </source>
</reference>
<sequence length="46" mass="5259">MSEQPYNPELHINEEPRNDFVDVAYGFMAMFGFVVIVSALAMIFSM</sequence>
<organism evidence="2 3">
    <name type="scientific">Insulibacter thermoxylanivorax</name>
    <dbReference type="NCBI Taxonomy" id="2749268"/>
    <lineage>
        <taxon>Bacteria</taxon>
        <taxon>Bacillati</taxon>
        <taxon>Bacillota</taxon>
        <taxon>Bacilli</taxon>
        <taxon>Bacillales</taxon>
        <taxon>Paenibacillaceae</taxon>
        <taxon>Insulibacter</taxon>
    </lineage>
</organism>
<protein>
    <recommendedName>
        <fullName evidence="4">YqzM-like protein</fullName>
    </recommendedName>
</protein>
<accession>A0A916VG49</accession>
<evidence type="ECO:0000256" key="1">
    <source>
        <dbReference type="SAM" id="Phobius"/>
    </source>
</evidence>
<evidence type="ECO:0000313" key="2">
    <source>
        <dbReference type="EMBL" id="GFR39022.1"/>
    </source>
</evidence>
<dbReference type="InterPro" id="IPR025416">
    <property type="entry name" value="YqzM"/>
</dbReference>
<keyword evidence="1" id="KW-0472">Membrane</keyword>
<keyword evidence="1" id="KW-0812">Transmembrane</keyword>
<keyword evidence="3" id="KW-1185">Reference proteome</keyword>
<dbReference type="EMBL" id="BMAQ01000033">
    <property type="protein sequence ID" value="GFR39022.1"/>
    <property type="molecule type" value="Genomic_DNA"/>
</dbReference>
<dbReference type="AlphaFoldDB" id="A0A916VG49"/>
<name>A0A916VG49_9BACL</name>
<keyword evidence="1" id="KW-1133">Transmembrane helix</keyword>
<evidence type="ECO:0000313" key="3">
    <source>
        <dbReference type="Proteomes" id="UP000654993"/>
    </source>
</evidence>
<dbReference type="Pfam" id="PF14141">
    <property type="entry name" value="YqzM"/>
    <property type="match status" value="1"/>
</dbReference>
<reference evidence="2" key="1">
    <citation type="submission" date="2020-08" db="EMBL/GenBank/DDBJ databases">
        <authorList>
            <person name="Uke A."/>
            <person name="Chhe C."/>
            <person name="Baramee S."/>
            <person name="Kosugi A."/>
        </authorList>
    </citation>
    <scope>NUCLEOTIDE SEQUENCE</scope>
    <source>
        <strain evidence="2">DA-C8</strain>
    </source>
</reference>
<dbReference type="RefSeq" id="WP_200967238.1">
    <property type="nucleotide sequence ID" value="NZ_BMAQ01000033.1"/>
</dbReference>
<proteinExistence type="predicted"/>